<dbReference type="Pfam" id="PF00392">
    <property type="entry name" value="GntR"/>
    <property type="match status" value="1"/>
</dbReference>
<keyword evidence="3" id="KW-0805">Transcription regulation</keyword>
<accession>A0A9X3HSI5</accession>
<dbReference type="Gene3D" id="3.40.640.10">
    <property type="entry name" value="Type I PLP-dependent aspartate aminotransferase-like (Major domain)"/>
    <property type="match status" value="1"/>
</dbReference>
<dbReference type="AlphaFoldDB" id="A0A9X3HSI5"/>
<dbReference type="GO" id="GO:0030170">
    <property type="term" value="F:pyridoxal phosphate binding"/>
    <property type="evidence" value="ECO:0007669"/>
    <property type="project" value="InterPro"/>
</dbReference>
<reference evidence="7" key="1">
    <citation type="submission" date="2022-02" db="EMBL/GenBank/DDBJ databases">
        <title>Vibrio sp. nov., a new bacterium isolated from Bohai sea, China.</title>
        <authorList>
            <person name="Yuan Y."/>
        </authorList>
    </citation>
    <scope>NUCLEOTIDE SEQUENCE</scope>
    <source>
        <strain evidence="7">DBSS07</strain>
    </source>
</reference>
<proteinExistence type="inferred from homology"/>
<dbReference type="InterPro" id="IPR036388">
    <property type="entry name" value="WH-like_DNA-bd_sf"/>
</dbReference>
<dbReference type="GO" id="GO:0003700">
    <property type="term" value="F:DNA-binding transcription factor activity"/>
    <property type="evidence" value="ECO:0007669"/>
    <property type="project" value="InterPro"/>
</dbReference>
<dbReference type="Proteomes" id="UP001155586">
    <property type="component" value="Unassembled WGS sequence"/>
</dbReference>
<dbReference type="InterPro" id="IPR015421">
    <property type="entry name" value="PyrdxlP-dep_Trfase_major"/>
</dbReference>
<feature type="domain" description="HTH gntR-type" evidence="6">
    <location>
        <begin position="1"/>
        <end position="69"/>
    </location>
</feature>
<dbReference type="Gene3D" id="3.90.1150.10">
    <property type="entry name" value="Aspartate Aminotransferase, domain 1"/>
    <property type="match status" value="1"/>
</dbReference>
<evidence type="ECO:0000256" key="2">
    <source>
        <dbReference type="ARBA" id="ARBA00022898"/>
    </source>
</evidence>
<name>A0A9X3HSI5_9VIBR</name>
<dbReference type="EMBL" id="JAKRRX010000078">
    <property type="protein sequence ID" value="MCW8334854.1"/>
    <property type="molecule type" value="Genomic_DNA"/>
</dbReference>
<protein>
    <submittedName>
        <fullName evidence="7">PLP-dependent aminotransferase family protein</fullName>
    </submittedName>
</protein>
<evidence type="ECO:0000313" key="7">
    <source>
        <dbReference type="EMBL" id="MCW8334854.1"/>
    </source>
</evidence>
<evidence type="ECO:0000313" key="8">
    <source>
        <dbReference type="Proteomes" id="UP001155586"/>
    </source>
</evidence>
<dbReference type="InterPro" id="IPR036390">
    <property type="entry name" value="WH_DNA-bd_sf"/>
</dbReference>
<dbReference type="SUPFAM" id="SSF46785">
    <property type="entry name" value="Winged helix' DNA-binding domain"/>
    <property type="match status" value="1"/>
</dbReference>
<dbReference type="GO" id="GO:0003677">
    <property type="term" value="F:DNA binding"/>
    <property type="evidence" value="ECO:0007669"/>
    <property type="project" value="UniProtKB-KW"/>
</dbReference>
<dbReference type="CDD" id="cd07377">
    <property type="entry name" value="WHTH_GntR"/>
    <property type="match status" value="1"/>
</dbReference>
<dbReference type="InterPro" id="IPR051446">
    <property type="entry name" value="HTH_trans_reg/aminotransferase"/>
</dbReference>
<organism evidence="7 8">
    <name type="scientific">Vibrio paucivorans</name>
    <dbReference type="NCBI Taxonomy" id="2829489"/>
    <lineage>
        <taxon>Bacteria</taxon>
        <taxon>Pseudomonadati</taxon>
        <taxon>Pseudomonadota</taxon>
        <taxon>Gammaproteobacteria</taxon>
        <taxon>Vibrionales</taxon>
        <taxon>Vibrionaceae</taxon>
        <taxon>Vibrio</taxon>
    </lineage>
</organism>
<dbReference type="InterPro" id="IPR004839">
    <property type="entry name" value="Aminotransferase_I/II_large"/>
</dbReference>
<dbReference type="SMART" id="SM00345">
    <property type="entry name" value="HTH_GNTR"/>
    <property type="match status" value="1"/>
</dbReference>
<evidence type="ECO:0000256" key="1">
    <source>
        <dbReference type="ARBA" id="ARBA00005384"/>
    </source>
</evidence>
<evidence type="ECO:0000256" key="3">
    <source>
        <dbReference type="ARBA" id="ARBA00023015"/>
    </source>
</evidence>
<keyword evidence="5" id="KW-0804">Transcription</keyword>
<keyword evidence="7" id="KW-0808">Transferase</keyword>
<keyword evidence="7" id="KW-0032">Aminotransferase</keyword>
<dbReference type="InterPro" id="IPR000524">
    <property type="entry name" value="Tscrpt_reg_HTH_GntR"/>
</dbReference>
<dbReference type="PANTHER" id="PTHR46577:SF2">
    <property type="entry name" value="TRANSCRIPTIONAL REGULATORY PROTEIN"/>
    <property type="match status" value="1"/>
</dbReference>
<dbReference type="InterPro" id="IPR015424">
    <property type="entry name" value="PyrdxlP-dep_Trfase"/>
</dbReference>
<dbReference type="InterPro" id="IPR015422">
    <property type="entry name" value="PyrdxlP-dep_Trfase_small"/>
</dbReference>
<dbReference type="Pfam" id="PF00155">
    <property type="entry name" value="Aminotran_1_2"/>
    <property type="match status" value="1"/>
</dbReference>
<keyword evidence="4" id="KW-0238">DNA-binding</keyword>
<comment type="caution">
    <text evidence="7">The sequence shown here is derived from an EMBL/GenBank/DDBJ whole genome shotgun (WGS) entry which is preliminary data.</text>
</comment>
<evidence type="ECO:0000256" key="4">
    <source>
        <dbReference type="ARBA" id="ARBA00023125"/>
    </source>
</evidence>
<dbReference type="RefSeq" id="WP_265688183.1">
    <property type="nucleotide sequence ID" value="NZ_JAKRRX010000078.1"/>
</dbReference>
<dbReference type="SUPFAM" id="SSF53383">
    <property type="entry name" value="PLP-dependent transferases"/>
    <property type="match status" value="1"/>
</dbReference>
<dbReference type="Gene3D" id="1.10.10.10">
    <property type="entry name" value="Winged helix-like DNA-binding domain superfamily/Winged helix DNA-binding domain"/>
    <property type="match status" value="1"/>
</dbReference>
<dbReference type="PROSITE" id="PS50949">
    <property type="entry name" value="HTH_GNTR"/>
    <property type="match status" value="1"/>
</dbReference>
<evidence type="ECO:0000256" key="5">
    <source>
        <dbReference type="ARBA" id="ARBA00023163"/>
    </source>
</evidence>
<evidence type="ECO:0000259" key="6">
    <source>
        <dbReference type="PROSITE" id="PS50949"/>
    </source>
</evidence>
<sequence length="460" mass="51090">MARYKQLADKFVEDIQQGVLAEGSQMPSLRKLAQQHSISVSTAVSCYQELESQGWIASRPQAGFYVASSRTQLASPQWSQFESKVSNPANTVYTGTSYTGPLGVSNSTIDSLALTELEKSTRRVVKRMGARLSHYPSHQGEPALRQALSEHFTQLGFGFQSDALVVTHGCISAVKAALEACTQPGDAVAISSPCFNGLIELLAQMGRKIVEIPSAKDGIDLQQLEMHLEHGTIQAGLFCTSHMNPQGISMTVEQKTKLASLANQYKTPIIEDDVYIELSHSNHFPLPAKYYDKGGYIIWCGSVSKTLSAGYRLGWCLPGRYMQAYRDKFASGCFGVSTPIQLIVADFIATGQYAKYLRRKRFDLLNFRRSYMDFLQQHLPAKARISSPQGGLVLWIQIPGLKTDAFAHDIEQKQIDIRLGQLFTSLPLYRDCLRINTGHDLTDEIKSELRTLTQLINQHS</sequence>
<dbReference type="CDD" id="cd00609">
    <property type="entry name" value="AAT_like"/>
    <property type="match status" value="1"/>
</dbReference>
<dbReference type="GO" id="GO:0008483">
    <property type="term" value="F:transaminase activity"/>
    <property type="evidence" value="ECO:0007669"/>
    <property type="project" value="UniProtKB-KW"/>
</dbReference>
<comment type="similarity">
    <text evidence="1">In the C-terminal section; belongs to the class-I pyridoxal-phosphate-dependent aminotransferase family.</text>
</comment>
<dbReference type="PANTHER" id="PTHR46577">
    <property type="entry name" value="HTH-TYPE TRANSCRIPTIONAL REGULATORY PROTEIN GABR"/>
    <property type="match status" value="1"/>
</dbReference>
<keyword evidence="2" id="KW-0663">Pyridoxal phosphate</keyword>
<keyword evidence="8" id="KW-1185">Reference proteome</keyword>
<gene>
    <name evidence="7" type="ORF">MD483_13590</name>
</gene>